<name>A0A6J7WP85_9CAUD</name>
<organism evidence="1">
    <name type="scientific">uncultured Caudovirales phage</name>
    <dbReference type="NCBI Taxonomy" id="2100421"/>
    <lineage>
        <taxon>Viruses</taxon>
        <taxon>Duplodnaviria</taxon>
        <taxon>Heunggongvirae</taxon>
        <taxon>Uroviricota</taxon>
        <taxon>Caudoviricetes</taxon>
        <taxon>Peduoviridae</taxon>
        <taxon>Maltschvirus</taxon>
        <taxon>Maltschvirus maltsch</taxon>
    </lineage>
</organism>
<evidence type="ECO:0000313" key="1">
    <source>
        <dbReference type="EMBL" id="CAB5218678.1"/>
    </source>
</evidence>
<accession>A0A6J7WP85</accession>
<sequence>MEKYSVIIGFNEDTQYSIIIEKYNFISGQKQVIESIIESELTLEECLTIQNDFIK</sequence>
<dbReference type="EMBL" id="LR798262">
    <property type="protein sequence ID" value="CAB5218678.1"/>
    <property type="molecule type" value="Genomic_DNA"/>
</dbReference>
<gene>
    <name evidence="1" type="ORF">UFOVP211_54</name>
</gene>
<protein>
    <submittedName>
        <fullName evidence="1">Uncharacterized protein</fullName>
    </submittedName>
</protein>
<proteinExistence type="predicted"/>
<reference evidence="1" key="1">
    <citation type="submission" date="2020-05" db="EMBL/GenBank/DDBJ databases">
        <authorList>
            <person name="Chiriac C."/>
            <person name="Salcher M."/>
            <person name="Ghai R."/>
            <person name="Kavagutti S V."/>
        </authorList>
    </citation>
    <scope>NUCLEOTIDE SEQUENCE</scope>
</reference>